<dbReference type="InterPro" id="IPR025738">
    <property type="entry name" value="BatD"/>
</dbReference>
<dbReference type="EMBL" id="JAQLOI010000003">
    <property type="protein sequence ID" value="MDB1125798.1"/>
    <property type="molecule type" value="Genomic_DNA"/>
</dbReference>
<evidence type="ECO:0000256" key="1">
    <source>
        <dbReference type="SAM" id="Phobius"/>
    </source>
</evidence>
<sequence length="467" mass="50879">MNLSNEKLHINSITLFITGIVLLLLSHLSHAAVIASVSNNKMAKGEIFTLKIVSDNQADSGEIDFSILEDSFYMGRPSFSSSMNSINGTRSIRSEWTVSLAPLKAGNLTIPSFDVQGEQTVPIKITSSIDPKTPNTDDLVSLQAQLSKNEIYPGEIAQLNTRLIIKTDARRVQNPKLVPPGSLESLNIEPTGEAKQYLSIIDGIEATVIDQSYQITANDAGLKSITGPRFTATILDRNNNTGATRLIPVSAETGQVSINVLAKPVDFIGSWLPSPNLTLSQKWLDDNGNELTNVESISTTAGSAITREIVLTVESISPSQVPNLAVSYPPEIRYYDEPPKITQDGNKVSMTLKHVLIPKAEGNIDLPSLSVNWWNTTKKEAQTTELSGLVLTVTQSQTHSIKLDSSENLKTQPIQTPTETVIVKDSGIWPYLTALISALWLITLTLLIKKAETPKYPNPLSKKVQTV</sequence>
<dbReference type="PANTHER" id="PTHR40940">
    <property type="entry name" value="PROTEIN BATD-RELATED"/>
    <property type="match status" value="1"/>
</dbReference>
<dbReference type="Pfam" id="PF13584">
    <property type="entry name" value="BatD"/>
    <property type="match status" value="1"/>
</dbReference>
<keyword evidence="1" id="KW-0472">Membrane</keyword>
<dbReference type="Proteomes" id="UP001210678">
    <property type="component" value="Unassembled WGS sequence"/>
</dbReference>
<feature type="transmembrane region" description="Helical" evidence="1">
    <location>
        <begin position="428"/>
        <end position="448"/>
    </location>
</feature>
<comment type="caution">
    <text evidence="2">The sequence shown here is derived from an EMBL/GenBank/DDBJ whole genome shotgun (WGS) entry which is preliminary data.</text>
</comment>
<dbReference type="RefSeq" id="WP_272139832.1">
    <property type="nucleotide sequence ID" value="NZ_JAQLOI010000003.1"/>
</dbReference>
<proteinExistence type="predicted"/>
<keyword evidence="1" id="KW-0812">Transmembrane</keyword>
<evidence type="ECO:0000313" key="3">
    <source>
        <dbReference type="Proteomes" id="UP001210678"/>
    </source>
</evidence>
<organism evidence="2 3">
    <name type="scientific">Vibrio algarum</name>
    <dbReference type="NCBI Taxonomy" id="3020714"/>
    <lineage>
        <taxon>Bacteria</taxon>
        <taxon>Pseudomonadati</taxon>
        <taxon>Pseudomonadota</taxon>
        <taxon>Gammaproteobacteria</taxon>
        <taxon>Vibrionales</taxon>
        <taxon>Vibrionaceae</taxon>
        <taxon>Vibrio</taxon>
    </lineage>
</organism>
<accession>A0ABT4YW33</accession>
<gene>
    <name evidence="2" type="ORF">PGX00_19895</name>
</gene>
<reference evidence="2 3" key="1">
    <citation type="submission" date="2023-01" db="EMBL/GenBank/DDBJ databases">
        <title>Vibrio sp. KJ40-1 sp.nov, isolated from marine algae.</title>
        <authorList>
            <person name="Butt M."/>
            <person name="Kim J.M.J."/>
            <person name="Jeon C.O.C."/>
        </authorList>
    </citation>
    <scope>NUCLEOTIDE SEQUENCE [LARGE SCALE GENOMIC DNA]</scope>
    <source>
        <strain evidence="2 3">KJ40-1</strain>
    </source>
</reference>
<protein>
    <submittedName>
        <fullName evidence="2">BatD family protein</fullName>
    </submittedName>
</protein>
<dbReference type="PANTHER" id="PTHR40940:SF1">
    <property type="entry name" value="PROTEIN BATD"/>
    <property type="match status" value="1"/>
</dbReference>
<keyword evidence="1" id="KW-1133">Transmembrane helix</keyword>
<evidence type="ECO:0000313" key="2">
    <source>
        <dbReference type="EMBL" id="MDB1125798.1"/>
    </source>
</evidence>
<keyword evidence="3" id="KW-1185">Reference proteome</keyword>
<name>A0ABT4YW33_9VIBR</name>